<proteinExistence type="predicted"/>
<evidence type="ECO:0000313" key="1">
    <source>
        <dbReference type="EMBL" id="EXL67143.1"/>
    </source>
</evidence>
<dbReference type="HOGENOM" id="CLU_3335651_0_0_1"/>
<accession>X0GUR8</accession>
<name>X0GUR8_FUSOX</name>
<gene>
    <name evidence="1" type="ORF">FOPG_16723</name>
</gene>
<reference evidence="1" key="2">
    <citation type="submission" date="2014-03" db="EMBL/GenBank/DDBJ databases">
        <title>The Genome Annotation of Fusarium oxysporum PHW808.</title>
        <authorList>
            <consortium name="The Broad Institute Genomics Platform"/>
            <person name="Ma L.-J."/>
            <person name="Corby-Kistler H."/>
            <person name="Broz K."/>
            <person name="Gale L.R."/>
            <person name="Jonkers W."/>
            <person name="O'Donnell K."/>
            <person name="Ploetz R."/>
            <person name="Steinberg C."/>
            <person name="Schwartz D.C."/>
            <person name="VanEtten H."/>
            <person name="Zhou S."/>
            <person name="Young S.K."/>
            <person name="Zeng Q."/>
            <person name="Gargeya S."/>
            <person name="Fitzgerald M."/>
            <person name="Abouelleil A."/>
            <person name="Alvarado L."/>
            <person name="Chapman S.B."/>
            <person name="Gainer-Dewar J."/>
            <person name="Goldberg J."/>
            <person name="Griggs A."/>
            <person name="Gujja S."/>
            <person name="Hansen M."/>
            <person name="Howarth C."/>
            <person name="Imamovic A."/>
            <person name="Ireland A."/>
            <person name="Larimer J."/>
            <person name="McCowan C."/>
            <person name="Murphy C."/>
            <person name="Pearson M."/>
            <person name="Poon T.W."/>
            <person name="Priest M."/>
            <person name="Roberts A."/>
            <person name="Saif S."/>
            <person name="Shea T."/>
            <person name="Sykes S."/>
            <person name="Wortman J."/>
            <person name="Nusbaum C."/>
            <person name="Birren B."/>
        </authorList>
    </citation>
    <scope>NUCLEOTIDE SEQUENCE</scope>
    <source>
        <strain evidence="1">54008</strain>
    </source>
</reference>
<sequence>MFPSFSSSQKWALLQVQSSRTARPALSWLLAGSLLDEP</sequence>
<organism evidence="1">
    <name type="scientific">Fusarium oxysporum f. sp. conglutinans race 2 54008</name>
    <dbReference type="NCBI Taxonomy" id="1089457"/>
    <lineage>
        <taxon>Eukaryota</taxon>
        <taxon>Fungi</taxon>
        <taxon>Dikarya</taxon>
        <taxon>Ascomycota</taxon>
        <taxon>Pezizomycotina</taxon>
        <taxon>Sordariomycetes</taxon>
        <taxon>Hypocreomycetidae</taxon>
        <taxon>Hypocreales</taxon>
        <taxon>Nectriaceae</taxon>
        <taxon>Fusarium</taxon>
        <taxon>Fusarium oxysporum species complex</taxon>
    </lineage>
</organism>
<dbReference type="AlphaFoldDB" id="X0GUR8"/>
<dbReference type="Proteomes" id="UP000030676">
    <property type="component" value="Unassembled WGS sequence"/>
</dbReference>
<dbReference type="EMBL" id="KK033376">
    <property type="protein sequence ID" value="EXL67143.1"/>
    <property type="molecule type" value="Genomic_DNA"/>
</dbReference>
<reference evidence="1" key="1">
    <citation type="submission" date="2011-11" db="EMBL/GenBank/DDBJ databases">
        <title>The Genome Sequence of Fusarium oxysporum PHW808.</title>
        <authorList>
            <consortium name="The Broad Institute Genome Sequencing Platform"/>
            <person name="Ma L.-J."/>
            <person name="Gale L.R."/>
            <person name="Schwartz D.C."/>
            <person name="Zhou S."/>
            <person name="Corby-Kistler H."/>
            <person name="Young S.K."/>
            <person name="Zeng Q."/>
            <person name="Gargeya S."/>
            <person name="Fitzgerald M."/>
            <person name="Haas B."/>
            <person name="Abouelleil A."/>
            <person name="Alvarado L."/>
            <person name="Arachchi H.M."/>
            <person name="Berlin A."/>
            <person name="Brown A."/>
            <person name="Chapman S.B."/>
            <person name="Chen Z."/>
            <person name="Dunbar C."/>
            <person name="Freedman E."/>
            <person name="Gearin G."/>
            <person name="Goldberg J."/>
            <person name="Griggs A."/>
            <person name="Gujja S."/>
            <person name="Heiman D."/>
            <person name="Howarth C."/>
            <person name="Larson L."/>
            <person name="Lui A."/>
            <person name="MacDonald P.J.P."/>
            <person name="Montmayeur A."/>
            <person name="Murphy C."/>
            <person name="Neiman D."/>
            <person name="Pearson M."/>
            <person name="Priest M."/>
            <person name="Roberts A."/>
            <person name="Saif S."/>
            <person name="Shea T."/>
            <person name="Shenoy N."/>
            <person name="Sisk P."/>
            <person name="Stolte C."/>
            <person name="Sykes S."/>
            <person name="Wortman J."/>
            <person name="Nusbaum C."/>
            <person name="Birren B."/>
        </authorList>
    </citation>
    <scope>NUCLEOTIDE SEQUENCE [LARGE SCALE GENOMIC DNA]</scope>
    <source>
        <strain evidence="1">54008</strain>
    </source>
</reference>
<protein>
    <submittedName>
        <fullName evidence="1">Uncharacterized protein</fullName>
    </submittedName>
</protein>